<proteinExistence type="predicted"/>
<protein>
    <recommendedName>
        <fullName evidence="3">C-type lysozyme inhibitor domain-containing protein</fullName>
    </recommendedName>
</protein>
<comment type="caution">
    <text evidence="1">The sequence shown here is derived from an EMBL/GenBank/DDBJ whole genome shotgun (WGS) entry which is preliminary data.</text>
</comment>
<evidence type="ECO:0000313" key="2">
    <source>
        <dbReference type="Proteomes" id="UP000886602"/>
    </source>
</evidence>
<accession>A0A9D7I701</accession>
<dbReference type="EMBL" id="JADJNC010000009">
    <property type="protein sequence ID" value="MBK7422761.1"/>
    <property type="molecule type" value="Genomic_DNA"/>
</dbReference>
<dbReference type="Gene3D" id="2.40.128.200">
    <property type="match status" value="1"/>
</dbReference>
<reference evidence="1" key="1">
    <citation type="submission" date="2020-10" db="EMBL/GenBank/DDBJ databases">
        <title>Connecting structure to function with the recovery of over 1000 high-quality activated sludge metagenome-assembled genomes encoding full-length rRNA genes using long-read sequencing.</title>
        <authorList>
            <person name="Singleton C.M."/>
            <person name="Petriglieri F."/>
            <person name="Kristensen J.M."/>
            <person name="Kirkegaard R.H."/>
            <person name="Michaelsen T.Y."/>
            <person name="Andersen M.H."/>
            <person name="Karst S.M."/>
            <person name="Dueholm M.S."/>
            <person name="Nielsen P.H."/>
            <person name="Albertsen M."/>
        </authorList>
    </citation>
    <scope>NUCLEOTIDE SEQUENCE</scope>
    <source>
        <strain evidence="1">EsbW_18-Q3-R4-48_MAXAC.044</strain>
    </source>
</reference>
<dbReference type="AlphaFoldDB" id="A0A9D7I701"/>
<evidence type="ECO:0008006" key="3">
    <source>
        <dbReference type="Google" id="ProtNLM"/>
    </source>
</evidence>
<dbReference type="InterPro" id="IPR036328">
    <property type="entry name" value="MliC_sf"/>
</dbReference>
<dbReference type="Proteomes" id="UP000886602">
    <property type="component" value="Unassembled WGS sequence"/>
</dbReference>
<evidence type="ECO:0000313" key="1">
    <source>
        <dbReference type="EMBL" id="MBK7422761.1"/>
    </source>
</evidence>
<gene>
    <name evidence="1" type="ORF">IPJ48_06495</name>
</gene>
<sequence length="137" mass="15364">MTLDRLITLTALSGMLAACSTTGSQQTTDAARQESAKGRQNQQLKFKLASGVYQCELGQSVEIQRDTRNANQIEVNWQGSRHTLQRYDSSSGLPRYEDRQNGLLWIDLPWKSVLMDSNNGRPLANECKMAQNKTKNS</sequence>
<name>A0A9D7I701_9RHOO</name>
<organism evidence="1 2">
    <name type="scientific">Candidatus Propionivibrio dominans</name>
    <dbReference type="NCBI Taxonomy" id="2954373"/>
    <lineage>
        <taxon>Bacteria</taxon>
        <taxon>Pseudomonadati</taxon>
        <taxon>Pseudomonadota</taxon>
        <taxon>Betaproteobacteria</taxon>
        <taxon>Rhodocyclales</taxon>
        <taxon>Rhodocyclaceae</taxon>
        <taxon>Propionivibrio</taxon>
    </lineage>
</organism>
<dbReference type="PROSITE" id="PS51257">
    <property type="entry name" value="PROKAR_LIPOPROTEIN"/>
    <property type="match status" value="1"/>
</dbReference>